<evidence type="ECO:0000313" key="1">
    <source>
        <dbReference type="EMBL" id="SET14104.1"/>
    </source>
</evidence>
<accession>A0A1I0C4M7</accession>
<dbReference type="EMBL" id="FOHX01000002">
    <property type="protein sequence ID" value="SET14104.1"/>
    <property type="molecule type" value="Genomic_DNA"/>
</dbReference>
<gene>
    <name evidence="1" type="ORF">SAMN05421811_102164</name>
</gene>
<organism evidence="1 2">
    <name type="scientific">Nonomuraea wenchangensis</name>
    <dbReference type="NCBI Taxonomy" id="568860"/>
    <lineage>
        <taxon>Bacteria</taxon>
        <taxon>Bacillati</taxon>
        <taxon>Actinomycetota</taxon>
        <taxon>Actinomycetes</taxon>
        <taxon>Streptosporangiales</taxon>
        <taxon>Streptosporangiaceae</taxon>
        <taxon>Nonomuraea</taxon>
    </lineage>
</organism>
<proteinExistence type="predicted"/>
<name>A0A1I0C4M7_9ACTN</name>
<dbReference type="Proteomes" id="UP000199361">
    <property type="component" value="Unassembled WGS sequence"/>
</dbReference>
<dbReference type="RefSeq" id="WP_177240496.1">
    <property type="nucleotide sequence ID" value="NZ_FOHX01000002.1"/>
</dbReference>
<dbReference type="STRING" id="568860.SAMN05421811_102164"/>
<sequence length="55" mass="6102">MIRSLGKLGDRLLDKLLPTTSAAADTCWDETKFVGYTMRRTCCIAGGYTGCTPWR</sequence>
<dbReference type="AlphaFoldDB" id="A0A1I0C4M7"/>
<evidence type="ECO:0000313" key="2">
    <source>
        <dbReference type="Proteomes" id="UP000199361"/>
    </source>
</evidence>
<reference evidence="1 2" key="1">
    <citation type="submission" date="2016-10" db="EMBL/GenBank/DDBJ databases">
        <authorList>
            <person name="de Groot N.N."/>
        </authorList>
    </citation>
    <scope>NUCLEOTIDE SEQUENCE [LARGE SCALE GENOMIC DNA]</scope>
    <source>
        <strain evidence="1 2">CGMCC 4.5598</strain>
    </source>
</reference>
<protein>
    <submittedName>
        <fullName evidence="1">Uncharacterized protein</fullName>
    </submittedName>
</protein>
<keyword evidence="2" id="KW-1185">Reference proteome</keyword>